<feature type="transmembrane region" description="Helical" evidence="4">
    <location>
        <begin position="305"/>
        <end position="324"/>
    </location>
</feature>
<feature type="transmembrane region" description="Helical" evidence="4">
    <location>
        <begin position="386"/>
        <end position="407"/>
    </location>
</feature>
<name>A0A1W5CZ60_9LECA</name>
<feature type="transmembrane region" description="Helical" evidence="4">
    <location>
        <begin position="1157"/>
        <end position="1176"/>
    </location>
</feature>
<feature type="region of interest" description="Disordered" evidence="3">
    <location>
        <begin position="545"/>
        <end position="618"/>
    </location>
</feature>
<keyword evidence="4" id="KW-1133">Transmembrane helix</keyword>
<reference evidence="7" key="1">
    <citation type="submission" date="2017-03" db="EMBL/GenBank/DDBJ databases">
        <authorList>
            <person name="Sharma R."/>
            <person name="Thines M."/>
        </authorList>
    </citation>
    <scope>NUCLEOTIDE SEQUENCE [LARGE SCALE GENOMIC DNA]</scope>
</reference>
<feature type="region of interest" description="Disordered" evidence="3">
    <location>
        <begin position="693"/>
        <end position="739"/>
    </location>
</feature>
<dbReference type="PANTHER" id="PTHR31082">
    <property type="entry name" value="PHEROMONE-REGULATED MEMBRANE PROTEIN 10"/>
    <property type="match status" value="1"/>
</dbReference>
<dbReference type="InterPro" id="IPR036259">
    <property type="entry name" value="MFS_trans_sf"/>
</dbReference>
<keyword evidence="4" id="KW-0472">Membrane</keyword>
<feature type="transmembrane region" description="Helical" evidence="4">
    <location>
        <begin position="1233"/>
        <end position="1252"/>
    </location>
</feature>
<evidence type="ECO:0000256" key="1">
    <source>
        <dbReference type="ARBA" id="ARBA00004141"/>
    </source>
</evidence>
<dbReference type="GO" id="GO:0016020">
    <property type="term" value="C:membrane"/>
    <property type="evidence" value="ECO:0007669"/>
    <property type="project" value="UniProtKB-SubCell"/>
</dbReference>
<dbReference type="InterPro" id="IPR010619">
    <property type="entry name" value="ThrE-like_N"/>
</dbReference>
<feature type="transmembrane region" description="Helical" evidence="4">
    <location>
        <begin position="231"/>
        <end position="252"/>
    </location>
</feature>
<evidence type="ECO:0000256" key="2">
    <source>
        <dbReference type="ARBA" id="ARBA00034125"/>
    </source>
</evidence>
<dbReference type="GO" id="GO:0022857">
    <property type="term" value="F:transmembrane transporter activity"/>
    <property type="evidence" value="ECO:0007669"/>
    <property type="project" value="InterPro"/>
</dbReference>
<protein>
    <submittedName>
        <fullName evidence="6">Major facilitator superfamily domain, general substrate transporter</fullName>
    </submittedName>
</protein>
<feature type="transmembrane region" description="Helical" evidence="4">
    <location>
        <begin position="952"/>
        <end position="969"/>
    </location>
</feature>
<keyword evidence="4" id="KW-0812">Transmembrane</keyword>
<feature type="transmembrane region" description="Helical" evidence="4">
    <location>
        <begin position="927"/>
        <end position="946"/>
    </location>
</feature>
<dbReference type="Proteomes" id="UP000192927">
    <property type="component" value="Unassembled WGS sequence"/>
</dbReference>
<comment type="subcellular location">
    <subcellularLocation>
        <location evidence="1">Membrane</location>
        <topology evidence="1">Multi-pass membrane protein</topology>
    </subcellularLocation>
</comment>
<comment type="similarity">
    <text evidence="2">Belongs to the ThrE exporter (TC 2.A.79) family.</text>
</comment>
<feature type="region of interest" description="Disordered" evidence="3">
    <location>
        <begin position="520"/>
        <end position="539"/>
    </location>
</feature>
<feature type="compositionally biased region" description="Low complexity" evidence="3">
    <location>
        <begin position="546"/>
        <end position="557"/>
    </location>
</feature>
<dbReference type="Pfam" id="PF06738">
    <property type="entry name" value="ThrE"/>
    <property type="match status" value="1"/>
</dbReference>
<feature type="transmembrane region" description="Helical" evidence="4">
    <location>
        <begin position="1083"/>
        <end position="1100"/>
    </location>
</feature>
<dbReference type="Gene3D" id="1.20.1250.20">
    <property type="entry name" value="MFS general substrate transporter like domains"/>
    <property type="match status" value="1"/>
</dbReference>
<feature type="transmembrane region" description="Helical" evidence="4">
    <location>
        <begin position="1107"/>
        <end position="1125"/>
    </location>
</feature>
<feature type="compositionally biased region" description="Basic and acidic residues" evidence="3">
    <location>
        <begin position="602"/>
        <end position="616"/>
    </location>
</feature>
<feature type="transmembrane region" description="Helical" evidence="4">
    <location>
        <begin position="203"/>
        <end position="225"/>
    </location>
</feature>
<evidence type="ECO:0000256" key="3">
    <source>
        <dbReference type="SAM" id="MobiDB-lite"/>
    </source>
</evidence>
<feature type="region of interest" description="Disordered" evidence="3">
    <location>
        <begin position="766"/>
        <end position="795"/>
    </location>
</feature>
<feature type="transmembrane region" description="Helical" evidence="4">
    <location>
        <begin position="1042"/>
        <end position="1063"/>
    </location>
</feature>
<keyword evidence="7" id="KW-1185">Reference proteome</keyword>
<dbReference type="EMBL" id="FWEW01000886">
    <property type="protein sequence ID" value="SLM36050.1"/>
    <property type="molecule type" value="Genomic_DNA"/>
</dbReference>
<feature type="transmembrane region" description="Helical" evidence="4">
    <location>
        <begin position="413"/>
        <end position="437"/>
    </location>
</feature>
<dbReference type="AlphaFoldDB" id="A0A1W5CZ60"/>
<sequence>MTSSQSDPEKVVSTPAVALVEENSEEDIEKHGYALDAAALGNTGNLKLASDGHTILIPQPSSDPYDPLNWSQHKKHLILFIISACAFLPDYGSVTGNVVLLTQSKAFNVSVTTLTHASTGNQFMIGAGGPIAVGLSAYFGRLPVLFWWMLVAVATSAGDAGAQSFKGYMTSRIINGFFSTVAQGGGLMFIRDMFFVHEQVRKINLWQSSVIVSPFVGPLFAAFMISKLAWYWPFIVYTIETTVCFILVVLFVEETYYDRSIPTSERPQRGARWERLFGIAQRRTKQPSNTIFQAMMRPVTAISKPVILITNIYYLLTFCWAVGINTTLSQFLVNSYNFTTNGIGYFYFIPIVSTIMGEVAGHWIHDALARASMRRQHGRLEPEARLQVIWVAEPFLITGLVVIGFGLEKHWSYWVPGIGLGMFSFGIMLCSVGVNAYNLDAYPEGSGEVAAWINFSRTTGGFIVSYFNVQWASSQGPRKCFGTQAGVQAAVFLLVIALQIWDNSDLNDITSELNDDVKHVTEEQEKEHSQNRARERAERLSRIIGSTSAPSSRLSSPPGSPPPVSPSARGHGFQLDMNDIPMESLQTRRKYGIEDETDDEQDRDRRDSTQARKERAPFLPSARQLVRAFTGKYNEGLSRGRTPEAGLRSGQITPVEERDPDAYVPPPEEYRGGILASLLKLYNEQGIAQARGNMPSGLGIHGSGHRRATSLGSTIRSTPSGSPPHSPHESGTATPERKRQKWYYKNATSGSAGSIANLISSSTMLAQPGGSSVNVRPGLGPRSRSSDTLTSMFQKKKKPRLEDEIKITVHIAETLSRQKYLLKLCRALMSYGAPTHRLEEYMRMSARVLEIDGQFLYIPGCMLVSFDDSTTHTTEVKLVRSAQGVDLGKLRDTHEIYKEVVHDLIGVEEATQRLDEVLKRGQKYNTWLVVVMYGFASACVGPFAFGARLIDLPIAFILGCLLGILQLIVAPKSELYSNIFEISAAVLTSFLARAFGSVRGGGLFCFSALAQSAIALILPGYTVLCGSLELQSRNIVAGSVRMFYAVIYSLFLGFGITVGTSIYGGLDRAATSEVTCRNPLAPPYTFLFVPPFTLCLIIINQGKWKQTPVMLVIAFAGFIVNHFSARRFVGNAQIANTLGALTIGVLGNFYSRLRHGLAAAALLPAIFVQVPSGLAAGGSLVSGVTSANQITNQTILVNGTRVPSNATGTTTVSNATSSVTDINSMVFNVGYSMIQVAIGITVGLFLSALVVYPMGKRRSGLFSF</sequence>
<evidence type="ECO:0000259" key="5">
    <source>
        <dbReference type="Pfam" id="PF06738"/>
    </source>
</evidence>
<organism evidence="6 7">
    <name type="scientific">Lasallia pustulata</name>
    <dbReference type="NCBI Taxonomy" id="136370"/>
    <lineage>
        <taxon>Eukaryota</taxon>
        <taxon>Fungi</taxon>
        <taxon>Dikarya</taxon>
        <taxon>Ascomycota</taxon>
        <taxon>Pezizomycotina</taxon>
        <taxon>Lecanoromycetes</taxon>
        <taxon>OSLEUM clade</taxon>
        <taxon>Umbilicariomycetidae</taxon>
        <taxon>Umbilicariales</taxon>
        <taxon>Umbilicariaceae</taxon>
        <taxon>Lasallia</taxon>
    </lineage>
</organism>
<evidence type="ECO:0000256" key="4">
    <source>
        <dbReference type="SAM" id="Phobius"/>
    </source>
</evidence>
<evidence type="ECO:0000313" key="6">
    <source>
        <dbReference type="EMBL" id="SLM36050.1"/>
    </source>
</evidence>
<dbReference type="PANTHER" id="PTHR31082:SF4">
    <property type="entry name" value="PHEROMONE-REGULATED MEMBRANE PROTEIN 10"/>
    <property type="match status" value="1"/>
</dbReference>
<feature type="transmembrane region" description="Helical" evidence="4">
    <location>
        <begin position="344"/>
        <end position="365"/>
    </location>
</feature>
<feature type="transmembrane region" description="Helical" evidence="4">
    <location>
        <begin position="1001"/>
        <end position="1021"/>
    </location>
</feature>
<feature type="transmembrane region" description="Helical" evidence="4">
    <location>
        <begin position="173"/>
        <end position="191"/>
    </location>
</feature>
<evidence type="ECO:0000313" key="7">
    <source>
        <dbReference type="Proteomes" id="UP000192927"/>
    </source>
</evidence>
<feature type="transmembrane region" description="Helical" evidence="4">
    <location>
        <begin position="77"/>
        <end position="100"/>
    </location>
</feature>
<dbReference type="InterPro" id="IPR011701">
    <property type="entry name" value="MFS"/>
</dbReference>
<dbReference type="SUPFAM" id="SSF103473">
    <property type="entry name" value="MFS general substrate transporter"/>
    <property type="match status" value="1"/>
</dbReference>
<accession>A0A1W5CZ60</accession>
<dbReference type="Pfam" id="PF07690">
    <property type="entry name" value="MFS_1"/>
    <property type="match status" value="1"/>
</dbReference>
<proteinExistence type="inferred from homology"/>
<feature type="domain" description="Threonine/serine exporter-like N-terminal" evidence="5">
    <location>
        <begin position="820"/>
        <end position="1062"/>
    </location>
</feature>
<feature type="transmembrane region" description="Helical" evidence="4">
    <location>
        <begin position="1131"/>
        <end position="1150"/>
    </location>
</feature>
<feature type="transmembrane region" description="Helical" evidence="4">
    <location>
        <begin position="976"/>
        <end position="995"/>
    </location>
</feature>
<dbReference type="InterPro" id="IPR051361">
    <property type="entry name" value="ThrE/Ser_Exporter"/>
</dbReference>